<keyword evidence="5" id="KW-0997">Cell inner membrane</keyword>
<dbReference type="InterPro" id="IPR027417">
    <property type="entry name" value="P-loop_NTPase"/>
</dbReference>
<keyword evidence="4" id="KW-0410">Iron transport</keyword>
<evidence type="ECO:0000256" key="10">
    <source>
        <dbReference type="ARBA" id="ARBA00023065"/>
    </source>
</evidence>
<dbReference type="Pfam" id="PF07664">
    <property type="entry name" value="FeoB_C"/>
    <property type="match status" value="1"/>
</dbReference>
<reference evidence="16" key="1">
    <citation type="journal article" date="2015" name="Nature">
        <title>Complex archaea that bridge the gap between prokaryotes and eukaryotes.</title>
        <authorList>
            <person name="Spang A."/>
            <person name="Saw J.H."/>
            <person name="Jorgensen S.L."/>
            <person name="Zaremba-Niedzwiedzka K."/>
            <person name="Martijn J."/>
            <person name="Lind A.E."/>
            <person name="van Eijk R."/>
            <person name="Schleper C."/>
            <person name="Guy L."/>
            <person name="Ettema T.J."/>
        </authorList>
    </citation>
    <scope>NUCLEOTIDE SEQUENCE</scope>
</reference>
<feature type="transmembrane region" description="Helical" evidence="14">
    <location>
        <begin position="489"/>
        <end position="507"/>
    </location>
</feature>
<gene>
    <name evidence="16" type="ORF">LCGC14_0551680</name>
</gene>
<keyword evidence="9" id="KW-0408">Iron</keyword>
<comment type="subcellular location">
    <subcellularLocation>
        <location evidence="1">Cell inner membrane</location>
        <topology evidence="1">Multi-pass membrane protein</topology>
    </subcellularLocation>
</comment>
<evidence type="ECO:0000256" key="5">
    <source>
        <dbReference type="ARBA" id="ARBA00022519"/>
    </source>
</evidence>
<feature type="transmembrane region" description="Helical" evidence="14">
    <location>
        <begin position="605"/>
        <end position="625"/>
    </location>
</feature>
<dbReference type="InterPro" id="IPR011640">
    <property type="entry name" value="Fe2_transport_prot_B_C"/>
</dbReference>
<comment type="caution">
    <text evidence="16">The sequence shown here is derived from an EMBL/GenBank/DDBJ whole genome shotgun (WGS) entry which is preliminary data.</text>
</comment>
<feature type="transmembrane region" description="Helical" evidence="14">
    <location>
        <begin position="325"/>
        <end position="346"/>
    </location>
</feature>
<organism evidence="16">
    <name type="scientific">marine sediment metagenome</name>
    <dbReference type="NCBI Taxonomy" id="412755"/>
    <lineage>
        <taxon>unclassified sequences</taxon>
        <taxon>metagenomes</taxon>
        <taxon>ecological metagenomes</taxon>
    </lineage>
</organism>
<dbReference type="Pfam" id="PF17910">
    <property type="entry name" value="FeoB_Cyto"/>
    <property type="match status" value="1"/>
</dbReference>
<dbReference type="Pfam" id="PF07670">
    <property type="entry name" value="Gate"/>
    <property type="match status" value="2"/>
</dbReference>
<dbReference type="NCBIfam" id="TIGR00231">
    <property type="entry name" value="small_GTP"/>
    <property type="match status" value="1"/>
</dbReference>
<feature type="transmembrane region" description="Helical" evidence="14">
    <location>
        <begin position="663"/>
        <end position="684"/>
    </location>
</feature>
<feature type="transmembrane region" description="Helical" evidence="14">
    <location>
        <begin position="577"/>
        <end position="598"/>
    </location>
</feature>
<evidence type="ECO:0000256" key="14">
    <source>
        <dbReference type="SAM" id="Phobius"/>
    </source>
</evidence>
<dbReference type="AlphaFoldDB" id="A0A0F9RUQ6"/>
<keyword evidence="6 14" id="KW-0812">Transmembrane</keyword>
<name>A0A0F9RUQ6_9ZZZZ</name>
<evidence type="ECO:0000256" key="3">
    <source>
        <dbReference type="ARBA" id="ARBA00022475"/>
    </source>
</evidence>
<feature type="transmembrane region" description="Helical" evidence="14">
    <location>
        <begin position="386"/>
        <end position="407"/>
    </location>
</feature>
<evidence type="ECO:0000256" key="13">
    <source>
        <dbReference type="ARBA" id="ARBA00031200"/>
    </source>
</evidence>
<dbReference type="InterPro" id="IPR003373">
    <property type="entry name" value="Fe2_transport_prot-B"/>
</dbReference>
<dbReference type="PROSITE" id="PS51711">
    <property type="entry name" value="G_FEOB"/>
    <property type="match status" value="1"/>
</dbReference>
<keyword evidence="12 14" id="KW-0472">Membrane</keyword>
<dbReference type="PANTHER" id="PTHR43185:SF1">
    <property type="entry name" value="FE(2+) TRANSPORTER FEOB"/>
    <property type="match status" value="1"/>
</dbReference>
<evidence type="ECO:0000256" key="11">
    <source>
        <dbReference type="ARBA" id="ARBA00023134"/>
    </source>
</evidence>
<keyword evidence="11" id="KW-0342">GTP-binding</keyword>
<evidence type="ECO:0000256" key="4">
    <source>
        <dbReference type="ARBA" id="ARBA00022496"/>
    </source>
</evidence>
<keyword evidence="3" id="KW-1003">Cell membrane</keyword>
<keyword evidence="8 14" id="KW-1133">Transmembrane helix</keyword>
<feature type="transmembrane region" description="Helical" evidence="14">
    <location>
        <begin position="547"/>
        <end position="571"/>
    </location>
</feature>
<dbReference type="FunFam" id="3.40.50.300:FF:000426">
    <property type="entry name" value="Ferrous iron transport protein B"/>
    <property type="match status" value="1"/>
</dbReference>
<dbReference type="GO" id="GO:0015093">
    <property type="term" value="F:ferrous iron transmembrane transporter activity"/>
    <property type="evidence" value="ECO:0007669"/>
    <property type="project" value="InterPro"/>
</dbReference>
<dbReference type="CDD" id="cd01879">
    <property type="entry name" value="FeoB"/>
    <property type="match status" value="1"/>
</dbReference>
<dbReference type="SUPFAM" id="SSF52540">
    <property type="entry name" value="P-loop containing nucleoside triphosphate hydrolases"/>
    <property type="match status" value="1"/>
</dbReference>
<evidence type="ECO:0000256" key="7">
    <source>
        <dbReference type="ARBA" id="ARBA00022741"/>
    </source>
</evidence>
<dbReference type="PANTHER" id="PTHR43185">
    <property type="entry name" value="FERROUS IRON TRANSPORT PROTEIN B"/>
    <property type="match status" value="1"/>
</dbReference>
<keyword evidence="10" id="KW-0406">Ion transport</keyword>
<evidence type="ECO:0000313" key="16">
    <source>
        <dbReference type="EMBL" id="KKN58494.1"/>
    </source>
</evidence>
<feature type="transmembrane region" description="Helical" evidence="14">
    <location>
        <begin position="631"/>
        <end position="651"/>
    </location>
</feature>
<dbReference type="InterPro" id="IPR011642">
    <property type="entry name" value="Gate_dom"/>
</dbReference>
<evidence type="ECO:0000256" key="2">
    <source>
        <dbReference type="ARBA" id="ARBA00022448"/>
    </source>
</evidence>
<feature type="transmembrane region" description="Helical" evidence="14">
    <location>
        <begin position="462"/>
        <end position="483"/>
    </location>
</feature>
<dbReference type="Pfam" id="PF02421">
    <property type="entry name" value="FeoB_N"/>
    <property type="match status" value="1"/>
</dbReference>
<evidence type="ECO:0000256" key="6">
    <source>
        <dbReference type="ARBA" id="ARBA00022692"/>
    </source>
</evidence>
<accession>A0A0F9RUQ6</accession>
<dbReference type="NCBIfam" id="TIGR00437">
    <property type="entry name" value="feoB"/>
    <property type="match status" value="1"/>
</dbReference>
<dbReference type="EMBL" id="LAZR01000760">
    <property type="protein sequence ID" value="KKN58494.1"/>
    <property type="molecule type" value="Genomic_DNA"/>
</dbReference>
<dbReference type="GO" id="GO:0005886">
    <property type="term" value="C:plasma membrane"/>
    <property type="evidence" value="ECO:0007669"/>
    <property type="project" value="UniProtKB-SubCell"/>
</dbReference>
<dbReference type="InterPro" id="IPR005225">
    <property type="entry name" value="Small_GTP-bd"/>
</dbReference>
<dbReference type="InterPro" id="IPR050860">
    <property type="entry name" value="FeoB_GTPase"/>
</dbReference>
<feature type="domain" description="FeoB-type G" evidence="15">
    <location>
        <begin position="20"/>
        <end position="182"/>
    </location>
</feature>
<evidence type="ECO:0000256" key="9">
    <source>
        <dbReference type="ARBA" id="ARBA00023004"/>
    </source>
</evidence>
<proteinExistence type="predicted"/>
<dbReference type="Gene3D" id="1.10.287.1770">
    <property type="match status" value="1"/>
</dbReference>
<dbReference type="InterPro" id="IPR041069">
    <property type="entry name" value="FeoB_Cyto"/>
</dbReference>
<dbReference type="GO" id="GO:0005525">
    <property type="term" value="F:GTP binding"/>
    <property type="evidence" value="ECO:0007669"/>
    <property type="project" value="UniProtKB-KW"/>
</dbReference>
<dbReference type="Gene3D" id="3.40.50.300">
    <property type="entry name" value="P-loop containing nucleotide triphosphate hydrolases"/>
    <property type="match status" value="1"/>
</dbReference>
<keyword evidence="7" id="KW-0547">Nucleotide-binding</keyword>
<protein>
    <recommendedName>
        <fullName evidence="13">Ferrous iron transport protein B</fullName>
    </recommendedName>
</protein>
<sequence>MSCHPSEKSRKKKINHNKDTINIALAGNPNVGKSVIFNQLTGLSQTIGNWPGKTVERMEGHLEFLGYHFNIVDLPGIYSLSTYTIEEIVSREYLVSDDVDIIINVIDATNLERNLFFTFQLLELKVPLIIAMNQMDILRKRNIDLDFEELEDIFKVPIMPVVAVHGTGVHQLLEKAIDMMQTAENHSTIKKKESKLPDHSLITKFGKEVEEKVNLLLQKIDKVRISSVDYHYPSRFQAIKLLENDEEILKIYLVEGLLKEIIKLADDSRKQLENYHGEDIHTIISSEIYRNINNIIERVVKIRSKQELKKSSIADKFDHLTTHSIFGYVILALVLIGIYMFTFTIGDFLGGLIDNSFSVWSEQVYAIYGDNNFLINLFWDGALGGFFGAISGVLVYVIPFFFVIEILQDSGYLPRAAFLLDSIMHSIGVHGKTVIIMILGLGCNVSACTGCRIMETEREKKISIALTSIVPCAAAMTVVMGLVGRYLGLGWVIILFGINFSVILIVGKILNKIMPGTCTELIMEMHEYRRPNFNVIFKQTWLRSKGFIFKALPIIIGLGILLELLLIFNILAPINTILSPVTVFWLGLPAITGLFLIYGILRKELTLVLLSLFASNIGLTILELLTPAQMIVFSLVTMLYVPCFATIIIIAKNTNWKYALQITVLEISIALLIGGIVHFGFVIVSSF</sequence>
<evidence type="ECO:0000256" key="8">
    <source>
        <dbReference type="ARBA" id="ARBA00022989"/>
    </source>
</evidence>
<evidence type="ECO:0000256" key="1">
    <source>
        <dbReference type="ARBA" id="ARBA00004429"/>
    </source>
</evidence>
<keyword evidence="2" id="KW-0813">Transport</keyword>
<evidence type="ECO:0000259" key="15">
    <source>
        <dbReference type="PROSITE" id="PS51711"/>
    </source>
</evidence>
<dbReference type="InterPro" id="IPR030389">
    <property type="entry name" value="G_FEOB_dom"/>
</dbReference>
<evidence type="ECO:0000256" key="12">
    <source>
        <dbReference type="ARBA" id="ARBA00023136"/>
    </source>
</evidence>